<dbReference type="AlphaFoldDB" id="A0A8H3F6D4"/>
<reference evidence="2" key="1">
    <citation type="submission" date="2021-03" db="EMBL/GenBank/DDBJ databases">
        <authorList>
            <person name="Tagirdzhanova G."/>
        </authorList>
    </citation>
    <scope>NUCLEOTIDE SEQUENCE</scope>
</reference>
<evidence type="ECO:0000313" key="2">
    <source>
        <dbReference type="EMBL" id="CAF9917955.1"/>
    </source>
</evidence>
<dbReference type="Pfam" id="PF13086">
    <property type="entry name" value="AAA_11"/>
    <property type="match status" value="1"/>
</dbReference>
<dbReference type="InterPro" id="IPR027417">
    <property type="entry name" value="P-loop_NTPase"/>
</dbReference>
<comment type="caution">
    <text evidence="2">The sequence shown here is derived from an EMBL/GenBank/DDBJ whole genome shotgun (WGS) entry which is preliminary data.</text>
</comment>
<evidence type="ECO:0000259" key="1">
    <source>
        <dbReference type="Pfam" id="PF13086"/>
    </source>
</evidence>
<protein>
    <recommendedName>
        <fullName evidence="1">DNA2/NAM7 helicase helicase domain-containing protein</fullName>
    </recommendedName>
</protein>
<proteinExistence type="predicted"/>
<evidence type="ECO:0000313" key="3">
    <source>
        <dbReference type="Proteomes" id="UP000664521"/>
    </source>
</evidence>
<dbReference type="EMBL" id="CAJPDS010000020">
    <property type="protein sequence ID" value="CAF9917955.1"/>
    <property type="molecule type" value="Genomic_DNA"/>
</dbReference>
<feature type="non-terminal residue" evidence="2">
    <location>
        <position position="275"/>
    </location>
</feature>
<dbReference type="InterPro" id="IPR041677">
    <property type="entry name" value="DNA2/NAM7_AAA_11"/>
</dbReference>
<dbReference type="Proteomes" id="UP000664521">
    <property type="component" value="Unassembled WGS sequence"/>
</dbReference>
<dbReference type="Gene3D" id="3.40.50.300">
    <property type="entry name" value="P-loop containing nucleotide triphosphate hydrolases"/>
    <property type="match status" value="1"/>
</dbReference>
<feature type="domain" description="DNA2/NAM7 helicase helicase" evidence="1">
    <location>
        <begin position="24"/>
        <end position="91"/>
    </location>
</feature>
<organism evidence="2 3">
    <name type="scientific">Heterodermia speciosa</name>
    <dbReference type="NCBI Taxonomy" id="116794"/>
    <lineage>
        <taxon>Eukaryota</taxon>
        <taxon>Fungi</taxon>
        <taxon>Dikarya</taxon>
        <taxon>Ascomycota</taxon>
        <taxon>Pezizomycotina</taxon>
        <taxon>Lecanoromycetes</taxon>
        <taxon>OSLEUM clade</taxon>
        <taxon>Lecanoromycetidae</taxon>
        <taxon>Caliciales</taxon>
        <taxon>Physciaceae</taxon>
        <taxon>Heterodermia</taxon>
    </lineage>
</organism>
<accession>A0A8H3F6D4</accession>
<sequence>MHVDKSVNLFEDITFEVKEQFRFFNDEQKIKIQYLKRIPDKHAFIKGPPNDSGKTTLIKYTVNAIVQMNQAQKSFRQILTCCASNDAVNNIEFYNFFVAQPIPTPPHFHRWAKRIVLNEHIVKKFPPLRLNTSLKSIFRLREPHWSTNPPSYNSVVRAAHIPPPIRYYDERHYEVFAMEALMRDVQYEQRTQSTFNGEYDFSLKPIKDRRYGSDKSYLIRLNVRDSSEARGRRLLPPEPGTAMTVRVILGLKESIPQDFVGKMIPSSSAEHENHV</sequence>
<gene>
    <name evidence="2" type="ORF">HETSPECPRED_003633</name>
</gene>
<name>A0A8H3F6D4_9LECA</name>
<dbReference type="GO" id="GO:0004386">
    <property type="term" value="F:helicase activity"/>
    <property type="evidence" value="ECO:0007669"/>
    <property type="project" value="InterPro"/>
</dbReference>
<keyword evidence="3" id="KW-1185">Reference proteome</keyword>